<proteinExistence type="predicted"/>
<gene>
    <name evidence="2" type="ORF">AVDCRST_MAG59-1359</name>
</gene>
<accession>A0A6J4UD17</accession>
<sequence length="57" mass="5860">MACIEGADAGRALGRFGASQDASDEWSTRRLAEANGVDPGNPPPGRTPPEPVSSHEA</sequence>
<reference evidence="2" key="1">
    <citation type="submission" date="2020-02" db="EMBL/GenBank/DDBJ databases">
        <authorList>
            <person name="Meier V. D."/>
        </authorList>
    </citation>
    <scope>NUCLEOTIDE SEQUENCE</scope>
    <source>
        <strain evidence="2">AVDCRST_MAG59</strain>
    </source>
</reference>
<evidence type="ECO:0000256" key="1">
    <source>
        <dbReference type="SAM" id="MobiDB-lite"/>
    </source>
</evidence>
<evidence type="ECO:0000313" key="2">
    <source>
        <dbReference type="EMBL" id="CAA9546635.1"/>
    </source>
</evidence>
<protein>
    <submittedName>
        <fullName evidence="2">Uncharacterized protein</fullName>
    </submittedName>
</protein>
<feature type="compositionally biased region" description="Pro residues" evidence="1">
    <location>
        <begin position="40"/>
        <end position="51"/>
    </location>
</feature>
<organism evidence="2">
    <name type="scientific">uncultured Thermomicrobiales bacterium</name>
    <dbReference type="NCBI Taxonomy" id="1645740"/>
    <lineage>
        <taxon>Bacteria</taxon>
        <taxon>Pseudomonadati</taxon>
        <taxon>Thermomicrobiota</taxon>
        <taxon>Thermomicrobia</taxon>
        <taxon>Thermomicrobiales</taxon>
        <taxon>environmental samples</taxon>
    </lineage>
</organism>
<name>A0A6J4UD17_9BACT</name>
<dbReference type="EMBL" id="CADCWF010000084">
    <property type="protein sequence ID" value="CAA9546635.1"/>
    <property type="molecule type" value="Genomic_DNA"/>
</dbReference>
<dbReference type="AlphaFoldDB" id="A0A6J4UD17"/>
<feature type="region of interest" description="Disordered" evidence="1">
    <location>
        <begin position="33"/>
        <end position="57"/>
    </location>
</feature>